<dbReference type="EMBL" id="CAJVPQ010000012">
    <property type="protein sequence ID" value="CAG8436836.1"/>
    <property type="molecule type" value="Genomic_DNA"/>
</dbReference>
<gene>
    <name evidence="2" type="ORF">FCALED_LOCUS169</name>
</gene>
<feature type="compositionally biased region" description="Basic and acidic residues" evidence="1">
    <location>
        <begin position="290"/>
        <end position="299"/>
    </location>
</feature>
<name>A0A9N8YNX7_9GLOM</name>
<proteinExistence type="predicted"/>
<accession>A0A9N8YNX7</accession>
<organism evidence="2 3">
    <name type="scientific">Funneliformis caledonium</name>
    <dbReference type="NCBI Taxonomy" id="1117310"/>
    <lineage>
        <taxon>Eukaryota</taxon>
        <taxon>Fungi</taxon>
        <taxon>Fungi incertae sedis</taxon>
        <taxon>Mucoromycota</taxon>
        <taxon>Glomeromycotina</taxon>
        <taxon>Glomeromycetes</taxon>
        <taxon>Glomerales</taxon>
        <taxon>Glomeraceae</taxon>
        <taxon>Funneliformis</taxon>
    </lineage>
</organism>
<evidence type="ECO:0000313" key="2">
    <source>
        <dbReference type="EMBL" id="CAG8436836.1"/>
    </source>
</evidence>
<protein>
    <submittedName>
        <fullName evidence="2">16030_t:CDS:1</fullName>
    </submittedName>
</protein>
<dbReference type="OrthoDB" id="2361475at2759"/>
<sequence>MYPGGYELIFENFRQTSDGFFTPKSKDAKDKTFIEDFDNTIELFEAIEIDPSRNKLYSSENLEHKTSLSILNEKTDIFGGWNNGQISWDWDESGSWDKVSQQEKVNIQNPSNVEPIEEVSESTTSFPHLLVETARASKEDIEQITEIVNHLLQNDDYIVFGNWSCQWPNKCRNEKGWRILYLRESLETYLKLPPILQHKFFIKPCKECKNESLISSFILYDQLPRNLNNEPTIEIICPHPYYHVETTRSRSEDVNQITEIVNRLLQYDDYIVYGNWSCQWPNSHQGGEFQADRAERRDNISSSPPSYRLDSLQGGECQAGLNDYSNFHFCIMPKFLAFPLTKCRNEVGWQIQYPQKSLETFLKLPPRIQHAFFTKPCEKCKNRSLITSFFLYDQPPRHSNSVPTIEIICHLEWNNHYRVISEWKCEPFSHKWHSSYTWISLRKYLEQTPAVYFSPNDFYKQKCFACKNFCKEKNCVKMRKKCNACKDKRERCFECRDKRRNYTGCKKCDHDGIILNYEPLVRSYLNGTSHKEDICAKCIAGVRCIQTDYFHRTQRERIINY</sequence>
<dbReference type="AlphaFoldDB" id="A0A9N8YNX7"/>
<reference evidence="2" key="1">
    <citation type="submission" date="2021-06" db="EMBL/GenBank/DDBJ databases">
        <authorList>
            <person name="Kallberg Y."/>
            <person name="Tangrot J."/>
            <person name="Rosling A."/>
        </authorList>
    </citation>
    <scope>NUCLEOTIDE SEQUENCE</scope>
    <source>
        <strain evidence="2">UK204</strain>
    </source>
</reference>
<comment type="caution">
    <text evidence="2">The sequence shown here is derived from an EMBL/GenBank/DDBJ whole genome shotgun (WGS) entry which is preliminary data.</text>
</comment>
<evidence type="ECO:0000256" key="1">
    <source>
        <dbReference type="SAM" id="MobiDB-lite"/>
    </source>
</evidence>
<feature type="region of interest" description="Disordered" evidence="1">
    <location>
        <begin position="289"/>
        <end position="309"/>
    </location>
</feature>
<evidence type="ECO:0000313" key="3">
    <source>
        <dbReference type="Proteomes" id="UP000789570"/>
    </source>
</evidence>
<dbReference type="Proteomes" id="UP000789570">
    <property type="component" value="Unassembled WGS sequence"/>
</dbReference>
<keyword evidence="3" id="KW-1185">Reference proteome</keyword>